<dbReference type="InterPro" id="IPR016024">
    <property type="entry name" value="ARM-type_fold"/>
</dbReference>
<evidence type="ECO:0000256" key="1">
    <source>
        <dbReference type="ARBA" id="ARBA00004156"/>
    </source>
</evidence>
<dbReference type="Gene3D" id="2.60.40.1230">
    <property type="match status" value="1"/>
</dbReference>
<dbReference type="GO" id="GO:0006886">
    <property type="term" value="P:intracellular protein transport"/>
    <property type="evidence" value="ECO:0007669"/>
    <property type="project" value="UniProtKB-UniRule"/>
</dbReference>
<dbReference type="InterPro" id="IPR011989">
    <property type="entry name" value="ARM-like"/>
</dbReference>
<dbReference type="InterPro" id="IPR008152">
    <property type="entry name" value="Clathrin_a/b/g-adaptin_app_Ig"/>
</dbReference>
<dbReference type="PROSITE" id="PS50180">
    <property type="entry name" value="GAE"/>
    <property type="match status" value="1"/>
</dbReference>
<dbReference type="EMBL" id="HBFP01002265">
    <property type="protein sequence ID" value="CAD8817250.1"/>
    <property type="molecule type" value="Transcribed_RNA"/>
</dbReference>
<dbReference type="Pfam" id="PF01602">
    <property type="entry name" value="Adaptin_N"/>
    <property type="match status" value="1"/>
</dbReference>
<evidence type="ECO:0000256" key="6">
    <source>
        <dbReference type="ARBA" id="ARBA00023034"/>
    </source>
</evidence>
<proteinExistence type="inferred from homology"/>
<dbReference type="InterPro" id="IPR017107">
    <property type="entry name" value="AP1_complex_gsu"/>
</dbReference>
<feature type="domain" description="GAE" evidence="11">
    <location>
        <begin position="800"/>
        <end position="921"/>
    </location>
</feature>
<evidence type="ECO:0000259" key="11">
    <source>
        <dbReference type="PROSITE" id="PS50180"/>
    </source>
</evidence>
<evidence type="ECO:0000256" key="9">
    <source>
        <dbReference type="PIRNR" id="PIRNR037094"/>
    </source>
</evidence>
<organism evidence="12">
    <name type="scientific">Timspurckia oligopyrenoides</name>
    <dbReference type="NCBI Taxonomy" id="708627"/>
    <lineage>
        <taxon>Eukaryota</taxon>
        <taxon>Rhodophyta</taxon>
        <taxon>Bangiophyceae</taxon>
        <taxon>Porphyridiales</taxon>
        <taxon>Porphyridiaceae</taxon>
        <taxon>Timspurckia</taxon>
    </lineage>
</organism>
<dbReference type="SUPFAM" id="SSF48371">
    <property type="entry name" value="ARM repeat"/>
    <property type="match status" value="1"/>
</dbReference>
<dbReference type="InterPro" id="IPR002553">
    <property type="entry name" value="Clathrin/coatomer_adapt-like_N"/>
</dbReference>
<protein>
    <recommendedName>
        <fullName evidence="9">AP-1 complex subunit gamma</fullName>
    </recommendedName>
</protein>
<dbReference type="Gene3D" id="1.25.10.10">
    <property type="entry name" value="Leucine-rich Repeat Variant"/>
    <property type="match status" value="1"/>
</dbReference>
<dbReference type="InterPro" id="IPR008153">
    <property type="entry name" value="GAE_dom"/>
</dbReference>
<reference evidence="12" key="1">
    <citation type="submission" date="2021-01" db="EMBL/GenBank/DDBJ databases">
        <authorList>
            <person name="Corre E."/>
            <person name="Pelletier E."/>
            <person name="Niang G."/>
            <person name="Scheremetjew M."/>
            <person name="Finn R."/>
            <person name="Kale V."/>
            <person name="Holt S."/>
            <person name="Cochrane G."/>
            <person name="Meng A."/>
            <person name="Brown T."/>
            <person name="Cohen L."/>
        </authorList>
    </citation>
    <scope>NUCLEOTIDE SEQUENCE</scope>
    <source>
        <strain evidence="12">CCMP3278</strain>
    </source>
</reference>
<dbReference type="SUPFAM" id="SSF49348">
    <property type="entry name" value="Clathrin adaptor appendage domain"/>
    <property type="match status" value="1"/>
</dbReference>
<name>A0A7S0ZC33_9RHOD</name>
<evidence type="ECO:0000256" key="10">
    <source>
        <dbReference type="SAM" id="MobiDB-lite"/>
    </source>
</evidence>
<comment type="similarity">
    <text evidence="3 9">Belongs to the adaptor complexes large subunit family.</text>
</comment>
<keyword evidence="7 9" id="KW-0472">Membrane</keyword>
<evidence type="ECO:0000256" key="3">
    <source>
        <dbReference type="ARBA" id="ARBA00006613"/>
    </source>
</evidence>
<gene>
    <name evidence="12" type="ORF">TOLI1172_LOCUS1638</name>
</gene>
<dbReference type="SMART" id="SM00809">
    <property type="entry name" value="Alpha_adaptinC2"/>
    <property type="match status" value="1"/>
</dbReference>
<dbReference type="Pfam" id="PF02883">
    <property type="entry name" value="Alpha_adaptinC2"/>
    <property type="match status" value="1"/>
</dbReference>
<evidence type="ECO:0000256" key="8">
    <source>
        <dbReference type="ARBA" id="ARBA00023329"/>
    </source>
</evidence>
<dbReference type="InterPro" id="IPR050840">
    <property type="entry name" value="Adaptor_Complx_Large_Subunit"/>
</dbReference>
<accession>A0A7S0ZC33</accession>
<dbReference type="AlphaFoldDB" id="A0A7S0ZC33"/>
<keyword evidence="6 9" id="KW-0333">Golgi apparatus</keyword>
<keyword evidence="5 9" id="KW-0653">Protein transport</keyword>
<comment type="subcellular location">
    <subcellularLocation>
        <location evidence="1">Cytoplasmic vesicle membrane</location>
    </subcellularLocation>
    <subcellularLocation>
        <location evidence="2">Golgi apparatus</location>
    </subcellularLocation>
</comment>
<dbReference type="PIRSF" id="PIRSF037094">
    <property type="entry name" value="AP1_complex_gamma"/>
    <property type="match status" value="1"/>
</dbReference>
<evidence type="ECO:0000313" key="12">
    <source>
        <dbReference type="EMBL" id="CAD8817250.1"/>
    </source>
</evidence>
<sequence>MEKEARKLYKKTREVVSKAKRTYVCKPLKDVIKEYRECKTIEEERALVKKECAHIRDLFREGDTAFRRRNVQKLVFFHMNGYPTDFGQIECLKLAASHKFSDKRVGYLGLTILLDENTEILMLITNALKMDLNEKDPAIVGLALSVLGDVSSAEMLRDLEPDIALLMDQSNDYIVKKSTLVASRIVRKVPDLSDVFAAKIPSLLASGHTPSVYHSACLLLISVCETDASVMTPESFQSCVDLLCQMLIHTCEKSHNHEVDVGKIPNPFLQIAGIHALRVVGQHYSTESALSAVLQAAKHLSDEISVVSASVLMECVKTIRELPCASAQDIRFALEILEKCMNHKDNTIKYAALQELRLFVPLDPSGVEKHREIILECLHHNDVSIRTRGMDLLCSMATSDSVARYIDELVSYLIRSGSEHQQKIVLRICYLVEKYLSSMESRMRVYIRVLCEADVQVPERVLANFLALLSNSSACQKLAVQTLFEYLSSNAPPERIHLRKPRFVRTSIYVIGEYGADYAASSSSVGCVELIQSINKYLQTYRNDDSLINEQFSESGKLKLSEYVSVRLAALLSIMKIVSRSSGEQQQSLLLAREIFGQFRNHAELETQQRACEFIVLLASDWSTVRKHVLESMPRLDYETRRHKIIQEVQLDLDRGNGKNRKSSASVLSSHAVTIGNTGLLLSLLDDDEDDVAVGQSAQQQHAPQLMDSFSGKNDANFDLLTLGDSLNESEQNRAEPKQAMKSVDPLDDLLGTSSNLLALPPNAESASYSSRPKPQHDAAGALDLLDLFGAPAQPQSPVSEAYSAQILNENQVQILLTAKRQNETNSESSTQTLECTATLSNLNFNQSINRFVLQVSVPRYIKLQLYSASSSGIAMGSTAHQKFTLTNTLSNEKPFQFRFRLEFERNNEPFKSEGFVKDIKC</sequence>
<keyword evidence="4 9" id="KW-0813">Transport</keyword>
<dbReference type="GO" id="GO:0030121">
    <property type="term" value="C:AP-1 adaptor complex"/>
    <property type="evidence" value="ECO:0007669"/>
    <property type="project" value="InterPro"/>
</dbReference>
<dbReference type="GO" id="GO:0016192">
    <property type="term" value="P:vesicle-mediated transport"/>
    <property type="evidence" value="ECO:0007669"/>
    <property type="project" value="InterPro"/>
</dbReference>
<evidence type="ECO:0000256" key="5">
    <source>
        <dbReference type="ARBA" id="ARBA00022927"/>
    </source>
</evidence>
<dbReference type="InterPro" id="IPR013041">
    <property type="entry name" value="Clathrin_app_Ig-like_sf"/>
</dbReference>
<evidence type="ECO:0000256" key="4">
    <source>
        <dbReference type="ARBA" id="ARBA00022448"/>
    </source>
</evidence>
<dbReference type="PANTHER" id="PTHR22780">
    <property type="entry name" value="ADAPTIN, ALPHA/GAMMA/EPSILON"/>
    <property type="match status" value="1"/>
</dbReference>
<evidence type="ECO:0000256" key="7">
    <source>
        <dbReference type="ARBA" id="ARBA00023136"/>
    </source>
</evidence>
<feature type="region of interest" description="Disordered" evidence="10">
    <location>
        <begin position="752"/>
        <end position="777"/>
    </location>
</feature>
<keyword evidence="8 9" id="KW-0968">Cytoplasmic vesicle</keyword>
<evidence type="ECO:0000256" key="2">
    <source>
        <dbReference type="ARBA" id="ARBA00004555"/>
    </source>
</evidence>